<evidence type="ECO:0000313" key="3">
    <source>
        <dbReference type="Proteomes" id="UP001589793"/>
    </source>
</evidence>
<gene>
    <name evidence="2" type="ORF">ACFFF6_01560</name>
</gene>
<feature type="transmembrane region" description="Helical" evidence="1">
    <location>
        <begin position="221"/>
        <end position="239"/>
    </location>
</feature>
<keyword evidence="1" id="KW-1133">Transmembrane helix</keyword>
<reference evidence="2 3" key="1">
    <citation type="submission" date="2024-09" db="EMBL/GenBank/DDBJ databases">
        <authorList>
            <person name="Sun Q."/>
            <person name="Mori K."/>
        </authorList>
    </citation>
    <scope>NUCLEOTIDE SEQUENCE [LARGE SCALE GENOMIC DNA]</scope>
    <source>
        <strain evidence="2 3">CICC 10874</strain>
    </source>
</reference>
<feature type="transmembrane region" description="Helical" evidence="1">
    <location>
        <begin position="300"/>
        <end position="323"/>
    </location>
</feature>
<keyword evidence="1" id="KW-0812">Transmembrane</keyword>
<feature type="transmembrane region" description="Helical" evidence="1">
    <location>
        <begin position="177"/>
        <end position="201"/>
    </location>
</feature>
<protein>
    <submittedName>
        <fullName evidence="2">Uncharacterized protein</fullName>
    </submittedName>
</protein>
<name>A0ABV6R6M8_9MICO</name>
<dbReference type="Proteomes" id="UP001589793">
    <property type="component" value="Unassembled WGS sequence"/>
</dbReference>
<sequence length="379" mass="38716">MAPEKNPHLVPLLRAAVAAALLGTAAALAWLLLPSASPLHAASRPPLADLLGAAPMHAVQLLSALLAGAAALRALSLLRRGGPPPRRLLLGAAGIQLLVPGLAFGSMATLSHAGYMVAFVVPVIVLTAAAALIHRGGAARWAVGMPLMAAILIGVLAGREVLAHLLGYLLPALLEEVVPLASTALFVGTGAIWAGIALRALHGAPTMDRIAGALRRHRRAWTILAACGPMPYALTRLTWLTPWPLFGGEMASADPATRVWGLALSGGCWLGALLTVGLIRPWGETFPRWFPVVGGRSVPVALAAVPGFAVAALLCFAAVPVVLSGAGLGPVLGFGFALIFPCWIWGPSLALAVAGYVAHRRAASAGSRPVPVASARMAG</sequence>
<keyword evidence="3" id="KW-1185">Reference proteome</keyword>
<feature type="transmembrane region" description="Helical" evidence="1">
    <location>
        <begin position="57"/>
        <end position="76"/>
    </location>
</feature>
<feature type="transmembrane region" description="Helical" evidence="1">
    <location>
        <begin position="335"/>
        <end position="358"/>
    </location>
</feature>
<keyword evidence="1" id="KW-0472">Membrane</keyword>
<evidence type="ECO:0000256" key="1">
    <source>
        <dbReference type="SAM" id="Phobius"/>
    </source>
</evidence>
<dbReference type="EMBL" id="JBHLSV010000002">
    <property type="protein sequence ID" value="MFC0672636.1"/>
    <property type="molecule type" value="Genomic_DNA"/>
</dbReference>
<evidence type="ECO:0000313" key="2">
    <source>
        <dbReference type="EMBL" id="MFC0672636.1"/>
    </source>
</evidence>
<accession>A0ABV6R6M8</accession>
<organism evidence="2 3">
    <name type="scientific">Brachybacterium hainanense</name>
    <dbReference type="NCBI Taxonomy" id="1541174"/>
    <lineage>
        <taxon>Bacteria</taxon>
        <taxon>Bacillati</taxon>
        <taxon>Actinomycetota</taxon>
        <taxon>Actinomycetes</taxon>
        <taxon>Micrococcales</taxon>
        <taxon>Dermabacteraceae</taxon>
        <taxon>Brachybacterium</taxon>
    </lineage>
</organism>
<dbReference type="RefSeq" id="WP_376977583.1">
    <property type="nucleotide sequence ID" value="NZ_JBHLSV010000002.1"/>
</dbReference>
<comment type="caution">
    <text evidence="2">The sequence shown here is derived from an EMBL/GenBank/DDBJ whole genome shotgun (WGS) entry which is preliminary data.</text>
</comment>
<feature type="transmembrane region" description="Helical" evidence="1">
    <location>
        <begin position="113"/>
        <end position="133"/>
    </location>
</feature>
<feature type="transmembrane region" description="Helical" evidence="1">
    <location>
        <begin position="138"/>
        <end position="157"/>
    </location>
</feature>
<feature type="transmembrane region" description="Helical" evidence="1">
    <location>
        <begin position="88"/>
        <end position="107"/>
    </location>
</feature>
<feature type="transmembrane region" description="Helical" evidence="1">
    <location>
        <begin position="259"/>
        <end position="279"/>
    </location>
</feature>
<proteinExistence type="predicted"/>